<comment type="caution">
    <text evidence="2">The sequence shown here is derived from an EMBL/GenBank/DDBJ whole genome shotgun (WGS) entry which is preliminary data.</text>
</comment>
<feature type="region of interest" description="Disordered" evidence="1">
    <location>
        <begin position="476"/>
        <end position="503"/>
    </location>
</feature>
<proteinExistence type="predicted"/>
<dbReference type="RefSeq" id="WP_051793370.1">
    <property type="nucleotide sequence ID" value="NZ_QHKI01000056.1"/>
</dbReference>
<evidence type="ECO:0000256" key="1">
    <source>
        <dbReference type="SAM" id="MobiDB-lite"/>
    </source>
</evidence>
<organism evidence="2 3">
    <name type="scientific">Kibdelosporangium aridum</name>
    <dbReference type="NCBI Taxonomy" id="2030"/>
    <lineage>
        <taxon>Bacteria</taxon>
        <taxon>Bacillati</taxon>
        <taxon>Actinomycetota</taxon>
        <taxon>Actinomycetes</taxon>
        <taxon>Pseudonocardiales</taxon>
        <taxon>Pseudonocardiaceae</taxon>
        <taxon>Kibdelosporangium</taxon>
    </lineage>
</organism>
<accession>A0A428YUR4</accession>
<name>A0A428YUR4_KIBAR</name>
<evidence type="ECO:0000313" key="2">
    <source>
        <dbReference type="EMBL" id="RSM73460.1"/>
    </source>
</evidence>
<protein>
    <submittedName>
        <fullName evidence="2">Phage portal protein</fullName>
    </submittedName>
</protein>
<reference evidence="2 3" key="1">
    <citation type="submission" date="2018-05" db="EMBL/GenBank/DDBJ databases">
        <title>Evolution of GPA BGCs.</title>
        <authorList>
            <person name="Waglechner N."/>
            <person name="Wright G.D."/>
        </authorList>
    </citation>
    <scope>NUCLEOTIDE SEQUENCE [LARGE SCALE GENOMIC DNA]</scope>
    <source>
        <strain evidence="2 3">A82846</strain>
    </source>
</reference>
<dbReference type="EMBL" id="QHKI01000056">
    <property type="protein sequence ID" value="RSM73460.1"/>
    <property type="molecule type" value="Genomic_DNA"/>
</dbReference>
<dbReference type="Pfam" id="PF05133">
    <property type="entry name" value="SPP1_portal"/>
    <property type="match status" value="1"/>
</dbReference>
<evidence type="ECO:0000313" key="3">
    <source>
        <dbReference type="Proteomes" id="UP000287547"/>
    </source>
</evidence>
<dbReference type="InterPro" id="IPR021145">
    <property type="entry name" value="Portal_protein_SPP1_Gp6-like"/>
</dbReference>
<dbReference type="AlphaFoldDB" id="A0A428YUR4"/>
<dbReference type="OrthoDB" id="1780383at2"/>
<sequence length="503" mass="55497">MPVTLAQATEMTEKLAKVIKRRQPEVEQNRDYYEGEQKLRFSSPQYRDYFADRYEKFSDNWVGIVADSPTERLDPIGIRLAGEEEVDKDLWNVWLANDADAEVGLAMLDAITCRRSFAFVWGNDDDPEKPFITFESATEAAVAYEPGSRTKRKAYLKTFVDDDVERASLYTHDEVWRFHRAATRRGSKLIVVGDIGVGGWQLTEDGEPNPKPNPLGVPPGVELPNRPLLARDPISDVTGVMAMQDAINLLWSQLFVAADFASFPQRVILGMERPMLPILNENGEKVGEQPIDLRKFAVDRVVWLEDPSAKVDQWEAARLDVYTDVVEVAVGHVAAQTRTPQHYLIGKMANLSAEALVAAETGLVKRTEEKQLYFGRAIREVFRLVALAQGNKSKAGAIATGAVRWKDAQSRSEAQLVDALVKLQTLGFPFEWLAERLGLTPPEIDRVMAMRDKASEAVLGNPAALIGAKLGQEDVDADRAGGAGQPALPLVGAAGSANGRADN</sequence>
<dbReference type="Proteomes" id="UP000287547">
    <property type="component" value="Unassembled WGS sequence"/>
</dbReference>
<gene>
    <name evidence="2" type="ORF">DMH04_41345</name>
</gene>